<reference evidence="6 7" key="1">
    <citation type="submission" date="2012-07" db="EMBL/GenBank/DDBJ databases">
        <title>The Genome Sequence of Actinomyces neuii subsp. anitratus BVS029A5.</title>
        <authorList>
            <consortium name="The Broad Institute Genome Sequencing Platform"/>
            <person name="Earl A."/>
            <person name="Ward D."/>
            <person name="Feldgarden M."/>
            <person name="Gevers D."/>
            <person name="Saerens B."/>
            <person name="Vaneechoutte M."/>
            <person name="Walker B."/>
            <person name="Young S.K."/>
            <person name="Zeng Q."/>
            <person name="Gargeya S."/>
            <person name="Fitzgerald M."/>
            <person name="Haas B."/>
            <person name="Abouelleil A."/>
            <person name="Alvarado L."/>
            <person name="Arachchi H.M."/>
            <person name="Berlin A."/>
            <person name="Chapman S.B."/>
            <person name="Goldberg J."/>
            <person name="Griggs A."/>
            <person name="Gujja S."/>
            <person name="Hansen M."/>
            <person name="Howarth C."/>
            <person name="Imamovic A."/>
            <person name="Larimer J."/>
            <person name="McCowen C."/>
            <person name="Montmayeur A."/>
            <person name="Murphy C."/>
            <person name="Neiman D."/>
            <person name="Pearson M."/>
            <person name="Priest M."/>
            <person name="Roberts A."/>
            <person name="Saif S."/>
            <person name="Shea T."/>
            <person name="Sisk P."/>
            <person name="Sykes S."/>
            <person name="Wortman J."/>
            <person name="Nusbaum C."/>
            <person name="Birren B."/>
        </authorList>
    </citation>
    <scope>NUCLEOTIDE SEQUENCE [LARGE SCALE GENOMIC DNA]</scope>
    <source>
        <strain evidence="6 7">BVS029A5</strain>
    </source>
</reference>
<dbReference type="HOGENOM" id="CLU_041674_1_0_11"/>
<evidence type="ECO:0000256" key="3">
    <source>
        <dbReference type="ARBA" id="ARBA00038858"/>
    </source>
</evidence>
<dbReference type="GO" id="GO:0008761">
    <property type="term" value="F:UDP-N-acetylglucosamine 2-epimerase activity"/>
    <property type="evidence" value="ECO:0007669"/>
    <property type="project" value="UniProtKB-EC"/>
</dbReference>
<dbReference type="PATRIC" id="fig|888439.3.peg.541"/>
<feature type="domain" description="UDP-N-acetylglucosamine 2-epimerase" evidence="5">
    <location>
        <begin position="27"/>
        <end position="362"/>
    </location>
</feature>
<dbReference type="OrthoDB" id="9803238at2"/>
<dbReference type="AlphaFoldDB" id="K0Z4Y9"/>
<dbReference type="CDD" id="cd03786">
    <property type="entry name" value="GTB_UDP-GlcNAc_2-Epimerase"/>
    <property type="match status" value="1"/>
</dbReference>
<dbReference type="RefSeq" id="WP_004805646.1">
    <property type="nucleotide sequence ID" value="NZ_JH815214.1"/>
</dbReference>
<keyword evidence="1 4" id="KW-0413">Isomerase</keyword>
<dbReference type="NCBIfam" id="TIGR00236">
    <property type="entry name" value="wecB"/>
    <property type="match status" value="1"/>
</dbReference>
<dbReference type="Pfam" id="PF02350">
    <property type="entry name" value="Epimerase_2"/>
    <property type="match status" value="1"/>
</dbReference>
<sequence length="391" mass="43443">MPRKHRILVVYGTRPEAIKVAPIIRILRTSPDFKAITVSTGQHKEMLDAVNRLFEIEPDYDLRAFEKGQSLNKLSAKIFKRLSPILAEAEPDAVLVQGDTTTVAIAALASFNMQIPVIHLEAGLRSGDMFSPFPEEANRKITTQVSSLNLAPTEVSRNNLLREDVNPDTVAAVGNTVIDALFHVLKKPVSFGEPELQRIYESDAPVLLLTCHRRENWGKPMDHVGRAVHQLAGLLPNWQIVFPAHANPTVRATIGPHLKDDQNVFICDPLNYNEFSHMQQRARIILSDSGGVQEEAPALGKPVLVLRENTERPEAVQSGTVRLIGTDTKNIVREVMRLVEHPEKYEEMAQAKNPFGDGNAASLSLMAIRKLLKKPIPEVEEGPTTVELKKD</sequence>
<organism evidence="6 7">
    <name type="scientific">Winkia neuii BV029A5</name>
    <dbReference type="NCBI Taxonomy" id="888439"/>
    <lineage>
        <taxon>Bacteria</taxon>
        <taxon>Bacillati</taxon>
        <taxon>Actinomycetota</taxon>
        <taxon>Actinomycetes</taxon>
        <taxon>Actinomycetales</taxon>
        <taxon>Actinomycetaceae</taxon>
        <taxon>Winkia</taxon>
    </lineage>
</organism>
<dbReference type="InterPro" id="IPR003331">
    <property type="entry name" value="UDP_GlcNAc_Epimerase_2_dom"/>
</dbReference>
<dbReference type="Proteomes" id="UP000006075">
    <property type="component" value="Unassembled WGS sequence"/>
</dbReference>
<evidence type="ECO:0000313" key="6">
    <source>
        <dbReference type="EMBL" id="EJZ87189.1"/>
    </source>
</evidence>
<evidence type="ECO:0000259" key="5">
    <source>
        <dbReference type="Pfam" id="PF02350"/>
    </source>
</evidence>
<name>K0Z4Y9_9ACTO</name>
<evidence type="ECO:0000256" key="4">
    <source>
        <dbReference type="RuleBase" id="RU003513"/>
    </source>
</evidence>
<dbReference type="EC" id="5.1.3.14" evidence="3"/>
<dbReference type="eggNOG" id="COG0381">
    <property type="taxonomic scope" value="Bacteria"/>
</dbReference>
<gene>
    <name evidence="6" type="ORF">HMPREF9240_00538</name>
</gene>
<evidence type="ECO:0000256" key="1">
    <source>
        <dbReference type="ARBA" id="ARBA00023235"/>
    </source>
</evidence>
<dbReference type="PANTHER" id="PTHR43174:SF2">
    <property type="entry name" value="UDP-N-ACETYLGLUCOSAMINE 2-EPIMERASE"/>
    <property type="match status" value="1"/>
</dbReference>
<proteinExistence type="inferred from homology"/>
<protein>
    <recommendedName>
        <fullName evidence="3">UDP-N-acetylglucosamine 2-epimerase (non-hydrolyzing)</fullName>
        <ecNumber evidence="3">5.1.3.14</ecNumber>
    </recommendedName>
</protein>
<dbReference type="PANTHER" id="PTHR43174">
    <property type="entry name" value="UDP-N-ACETYLGLUCOSAMINE 2-EPIMERASE"/>
    <property type="match status" value="1"/>
</dbReference>
<comment type="similarity">
    <text evidence="2 4">Belongs to the UDP-N-acetylglucosamine 2-epimerase family.</text>
</comment>
<dbReference type="EMBL" id="AGWP01000004">
    <property type="protein sequence ID" value="EJZ87189.1"/>
    <property type="molecule type" value="Genomic_DNA"/>
</dbReference>
<dbReference type="Gene3D" id="3.40.50.2000">
    <property type="entry name" value="Glycogen Phosphorylase B"/>
    <property type="match status" value="2"/>
</dbReference>
<keyword evidence="7" id="KW-1185">Reference proteome</keyword>
<evidence type="ECO:0000256" key="2">
    <source>
        <dbReference type="ARBA" id="ARBA00038209"/>
    </source>
</evidence>
<comment type="caution">
    <text evidence="6">The sequence shown here is derived from an EMBL/GenBank/DDBJ whole genome shotgun (WGS) entry which is preliminary data.</text>
</comment>
<dbReference type="SUPFAM" id="SSF53756">
    <property type="entry name" value="UDP-Glycosyltransferase/glycogen phosphorylase"/>
    <property type="match status" value="1"/>
</dbReference>
<accession>K0Z4Y9</accession>
<dbReference type="InterPro" id="IPR029767">
    <property type="entry name" value="WecB-like"/>
</dbReference>
<evidence type="ECO:0000313" key="7">
    <source>
        <dbReference type="Proteomes" id="UP000006075"/>
    </source>
</evidence>